<evidence type="ECO:0000313" key="2">
    <source>
        <dbReference type="EMBL" id="CAD8346007.1"/>
    </source>
</evidence>
<dbReference type="EMBL" id="HBEG01003012">
    <property type="protein sequence ID" value="CAD8346007.1"/>
    <property type="molecule type" value="Transcribed_RNA"/>
</dbReference>
<sequence length="118" mass="12189">MGAYVKVFAGAAGGAPKFYKDGYTDCLGTFDYASLNAKRSPLGSGGHLAVLLVTRESGAMVQVVPAPPLVREDLSKAEPDFAGAAPELPLPEPCGRNANADSFSGSSEGEEEGYGDEF</sequence>
<dbReference type="AlphaFoldDB" id="A0A7R9ZWF7"/>
<feature type="region of interest" description="Disordered" evidence="1">
    <location>
        <begin position="77"/>
        <end position="118"/>
    </location>
</feature>
<reference evidence="2" key="1">
    <citation type="submission" date="2021-01" db="EMBL/GenBank/DDBJ databases">
        <authorList>
            <person name="Corre E."/>
            <person name="Pelletier E."/>
            <person name="Niang G."/>
            <person name="Scheremetjew M."/>
            <person name="Finn R."/>
            <person name="Kale V."/>
            <person name="Holt S."/>
            <person name="Cochrane G."/>
            <person name="Meng A."/>
            <person name="Brown T."/>
            <person name="Cohen L."/>
        </authorList>
    </citation>
    <scope>NUCLEOTIDE SEQUENCE</scope>
    <source>
        <strain evidence="2">Pbaha01</strain>
    </source>
</reference>
<gene>
    <name evidence="2" type="ORF">PBAH0796_LOCUS1745</name>
</gene>
<evidence type="ECO:0000256" key="1">
    <source>
        <dbReference type="SAM" id="MobiDB-lite"/>
    </source>
</evidence>
<proteinExistence type="predicted"/>
<name>A0A7R9ZWF7_9DINO</name>
<organism evidence="2">
    <name type="scientific">Pyrodinium bahamense</name>
    <dbReference type="NCBI Taxonomy" id="73915"/>
    <lineage>
        <taxon>Eukaryota</taxon>
        <taxon>Sar</taxon>
        <taxon>Alveolata</taxon>
        <taxon>Dinophyceae</taxon>
        <taxon>Gonyaulacales</taxon>
        <taxon>Pyrocystaceae</taxon>
        <taxon>Pyrodinium</taxon>
    </lineage>
</organism>
<accession>A0A7R9ZWF7</accession>
<feature type="compositionally biased region" description="Acidic residues" evidence="1">
    <location>
        <begin position="108"/>
        <end position="118"/>
    </location>
</feature>
<protein>
    <submittedName>
        <fullName evidence="2">Uncharacterized protein</fullName>
    </submittedName>
</protein>